<dbReference type="Pfam" id="PF02771">
    <property type="entry name" value="Acyl-CoA_dh_N"/>
    <property type="match status" value="1"/>
</dbReference>
<evidence type="ECO:0000256" key="4">
    <source>
        <dbReference type="ARBA" id="ARBA00022827"/>
    </source>
</evidence>
<dbReference type="SUPFAM" id="SSF47203">
    <property type="entry name" value="Acyl-CoA dehydrogenase C-terminal domain-like"/>
    <property type="match status" value="2"/>
</dbReference>
<accession>A0A6P2I3C8</accession>
<sequence length="748" mass="79703">MNIPDTSLPATGTTPVDETERVMLRSSVRRQIDRLCPPDKALSIAAEPTARAALWQAFVSQGLAELGDAESGTGLHEAAIVAEEGGRAACPVPFIDIALANFALGPLRDRLPDADDLLSATHAGTVVSCVAVDRSATRLRIENGALSGEAEFVEGARDATHLVAIAEPGPVLAIVPLGAAGVRVTETPGLARPPLAAIGIDKVPALSIPITTQQADDLALIAGLMLVARSLGAARRGFELALDHAKERRQFGQPIGRFQALQHKLANGLIALEATRLLLYHAADSFDRHEADWRLHVASTQAFANPALRQVAYETQHVLGAIGFSEEHEAPRHFRRVHADLSRFGGARHARQALAHHVLDDGNGLPEHDLGPAGNAFRDEVRTWLAEHWAPDRHEAGCTDEWGFDRAFTALLGRFGWNSLSWPVEHGGQARTPLEQLAFMETLQLAGAPMGGRGDIQAHALIRFGTPEQQREFLPKLASGDVTFCLGYSEPGAGSDLASLRTTAVRDGDEWVINGRKIWTTAAELADYMWLAARTDPSATPPHAGISIFIVPMNAPGLSIRPSDAMYGYTFCEETFDDVRIPAGALVGNVNEGWKVITSALATERITMGSFIAHARAEFEHLVRCVREGDPSRVADAAVRERLGTLAADVEAGRHLFMHSLRAVAAGGSGLHESAITKTYTGELLERVAEAALDLLGPGAGLAKGAAGAIGAGRFEQLLYAAIPIVVGGGTAEIQRNVIAQRGLGLPR</sequence>
<dbReference type="InterPro" id="IPR009075">
    <property type="entry name" value="AcylCo_DH/oxidase_C"/>
</dbReference>
<dbReference type="AlphaFoldDB" id="A0A6P2I3C8"/>
<reference evidence="9 10" key="1">
    <citation type="submission" date="2019-09" db="EMBL/GenBank/DDBJ databases">
        <authorList>
            <person name="Depoorter E."/>
        </authorList>
    </citation>
    <scope>NUCLEOTIDE SEQUENCE [LARGE SCALE GENOMIC DNA]</scope>
    <source>
        <strain evidence="9">LMG 6863</strain>
    </source>
</reference>
<dbReference type="Pfam" id="PF02770">
    <property type="entry name" value="Acyl-CoA_dh_M"/>
    <property type="match status" value="1"/>
</dbReference>
<dbReference type="RefSeq" id="WP_174938019.1">
    <property type="nucleotide sequence ID" value="NZ_CABVPY010000005.1"/>
</dbReference>
<protein>
    <submittedName>
        <fullName evidence="9">Acyl-CoA dehydrogenase</fullName>
    </submittedName>
</protein>
<dbReference type="GO" id="GO:0005886">
    <property type="term" value="C:plasma membrane"/>
    <property type="evidence" value="ECO:0007669"/>
    <property type="project" value="TreeGrafter"/>
</dbReference>
<dbReference type="Gene3D" id="1.20.140.10">
    <property type="entry name" value="Butyryl-CoA Dehydrogenase, subunit A, domain 3"/>
    <property type="match status" value="2"/>
</dbReference>
<evidence type="ECO:0000259" key="6">
    <source>
        <dbReference type="Pfam" id="PF00441"/>
    </source>
</evidence>
<evidence type="ECO:0000256" key="5">
    <source>
        <dbReference type="ARBA" id="ARBA00023002"/>
    </source>
</evidence>
<evidence type="ECO:0000259" key="7">
    <source>
        <dbReference type="Pfam" id="PF02770"/>
    </source>
</evidence>
<keyword evidence="3" id="KW-0285">Flavoprotein</keyword>
<dbReference type="InterPro" id="IPR052161">
    <property type="entry name" value="Mycobact_Acyl-CoA_DH"/>
</dbReference>
<dbReference type="FunFam" id="2.40.110.10:FF:000002">
    <property type="entry name" value="Acyl-CoA dehydrogenase fadE12"/>
    <property type="match status" value="1"/>
</dbReference>
<name>A0A6P2I3C8_BURL3</name>
<dbReference type="PANTHER" id="PTHR43292">
    <property type="entry name" value="ACYL-COA DEHYDROGENASE"/>
    <property type="match status" value="1"/>
</dbReference>
<dbReference type="GO" id="GO:0016627">
    <property type="term" value="F:oxidoreductase activity, acting on the CH-CH group of donors"/>
    <property type="evidence" value="ECO:0007669"/>
    <property type="project" value="InterPro"/>
</dbReference>
<dbReference type="InterPro" id="IPR013786">
    <property type="entry name" value="AcylCoA_DH/ox_N"/>
</dbReference>
<proteinExistence type="inferred from homology"/>
<gene>
    <name evidence="9" type="ORF">BLA6863_01032</name>
</gene>
<dbReference type="InterPro" id="IPR006091">
    <property type="entry name" value="Acyl-CoA_Oxase/DH_mid-dom"/>
</dbReference>
<feature type="domain" description="Acyl-CoA dehydrogenase/oxidase C-terminal" evidence="6">
    <location>
        <begin position="591"/>
        <end position="743"/>
    </location>
</feature>
<dbReference type="InterPro" id="IPR036250">
    <property type="entry name" value="AcylCo_DH-like_C"/>
</dbReference>
<dbReference type="Pfam" id="PF00441">
    <property type="entry name" value="Acyl-CoA_dh_1"/>
    <property type="match status" value="2"/>
</dbReference>
<dbReference type="InterPro" id="IPR009100">
    <property type="entry name" value="AcylCoA_DH/oxidase_NM_dom_sf"/>
</dbReference>
<feature type="domain" description="Acyl-CoA dehydrogenase/oxidase C-terminal" evidence="6">
    <location>
        <begin position="224"/>
        <end position="339"/>
    </location>
</feature>
<evidence type="ECO:0000259" key="8">
    <source>
        <dbReference type="Pfam" id="PF02771"/>
    </source>
</evidence>
<comment type="similarity">
    <text evidence="2">Belongs to the acyl-CoA dehydrogenase family.</text>
</comment>
<organism evidence="9 10">
    <name type="scientific">Burkholderia lata (strain ATCC 17760 / DSM 23089 / LMG 22485 / NCIMB 9086 / R18194 / 383)</name>
    <dbReference type="NCBI Taxonomy" id="482957"/>
    <lineage>
        <taxon>Bacteria</taxon>
        <taxon>Pseudomonadati</taxon>
        <taxon>Pseudomonadota</taxon>
        <taxon>Betaproteobacteria</taxon>
        <taxon>Burkholderiales</taxon>
        <taxon>Burkholderiaceae</taxon>
        <taxon>Burkholderia</taxon>
        <taxon>Burkholderia cepacia complex</taxon>
    </lineage>
</organism>
<dbReference type="PANTHER" id="PTHR43292:SF3">
    <property type="entry name" value="ACYL-COA DEHYDROGENASE FADE29"/>
    <property type="match status" value="1"/>
</dbReference>
<evidence type="ECO:0000256" key="2">
    <source>
        <dbReference type="ARBA" id="ARBA00009347"/>
    </source>
</evidence>
<dbReference type="InterPro" id="IPR046373">
    <property type="entry name" value="Acyl-CoA_Oxase/DH_mid-dom_sf"/>
</dbReference>
<feature type="domain" description="Acyl-CoA dehydrogenase/oxidase N-terminal" evidence="8">
    <location>
        <begin position="375"/>
        <end position="481"/>
    </location>
</feature>
<dbReference type="Gene3D" id="1.10.540.10">
    <property type="entry name" value="Acyl-CoA dehydrogenase/oxidase, N-terminal domain"/>
    <property type="match status" value="2"/>
</dbReference>
<dbReference type="EMBL" id="CABVPY010000005">
    <property type="protein sequence ID" value="VWB25122.1"/>
    <property type="molecule type" value="Genomic_DNA"/>
</dbReference>
<dbReference type="GO" id="GO:0050660">
    <property type="term" value="F:flavin adenine dinucleotide binding"/>
    <property type="evidence" value="ECO:0007669"/>
    <property type="project" value="InterPro"/>
</dbReference>
<feature type="domain" description="Acyl-CoA oxidase/dehydrogenase middle" evidence="7">
    <location>
        <begin position="485"/>
        <end position="579"/>
    </location>
</feature>
<keyword evidence="5" id="KW-0560">Oxidoreductase</keyword>
<dbReference type="InterPro" id="IPR037069">
    <property type="entry name" value="AcylCoA_DH/ox_N_sf"/>
</dbReference>
<dbReference type="SUPFAM" id="SSF56645">
    <property type="entry name" value="Acyl-CoA dehydrogenase NM domain-like"/>
    <property type="match status" value="2"/>
</dbReference>
<evidence type="ECO:0000313" key="9">
    <source>
        <dbReference type="EMBL" id="VWB25122.1"/>
    </source>
</evidence>
<evidence type="ECO:0000256" key="3">
    <source>
        <dbReference type="ARBA" id="ARBA00022630"/>
    </source>
</evidence>
<comment type="cofactor">
    <cofactor evidence="1">
        <name>FAD</name>
        <dbReference type="ChEBI" id="CHEBI:57692"/>
    </cofactor>
</comment>
<keyword evidence="4" id="KW-0274">FAD</keyword>
<dbReference type="Gene3D" id="2.40.110.10">
    <property type="entry name" value="Butyryl-CoA Dehydrogenase, subunit A, domain 2"/>
    <property type="match status" value="1"/>
</dbReference>
<dbReference type="Proteomes" id="UP000494170">
    <property type="component" value="Unassembled WGS sequence"/>
</dbReference>
<evidence type="ECO:0000256" key="1">
    <source>
        <dbReference type="ARBA" id="ARBA00001974"/>
    </source>
</evidence>
<evidence type="ECO:0000313" key="10">
    <source>
        <dbReference type="Proteomes" id="UP000494170"/>
    </source>
</evidence>